<comment type="caution">
    <text evidence="1">The sequence shown here is derived from an EMBL/GenBank/DDBJ whole genome shotgun (WGS) entry which is preliminary data.</text>
</comment>
<name>A0A0A2LQD4_PENIT</name>
<protein>
    <submittedName>
        <fullName evidence="1">Uncharacterized protein</fullName>
    </submittedName>
</protein>
<organism evidence="1 2">
    <name type="scientific">Penicillium italicum</name>
    <name type="common">Blue mold</name>
    <dbReference type="NCBI Taxonomy" id="40296"/>
    <lineage>
        <taxon>Eukaryota</taxon>
        <taxon>Fungi</taxon>
        <taxon>Dikarya</taxon>
        <taxon>Ascomycota</taxon>
        <taxon>Pezizomycotina</taxon>
        <taxon>Eurotiomycetes</taxon>
        <taxon>Eurotiomycetidae</taxon>
        <taxon>Eurotiales</taxon>
        <taxon>Aspergillaceae</taxon>
        <taxon>Penicillium</taxon>
    </lineage>
</organism>
<dbReference type="Proteomes" id="UP000030104">
    <property type="component" value="Unassembled WGS sequence"/>
</dbReference>
<dbReference type="AlphaFoldDB" id="A0A0A2LQD4"/>
<proteinExistence type="predicted"/>
<reference evidence="1 2" key="1">
    <citation type="journal article" date="2015" name="Mol. Plant Microbe Interact.">
        <title>Genome, transcriptome, and functional analyses of Penicillium expansum provide new insights into secondary metabolism and pathogenicity.</title>
        <authorList>
            <person name="Ballester A.R."/>
            <person name="Marcet-Houben M."/>
            <person name="Levin E."/>
            <person name="Sela N."/>
            <person name="Selma-Lazaro C."/>
            <person name="Carmona L."/>
            <person name="Wisniewski M."/>
            <person name="Droby S."/>
            <person name="Gonzalez-Candelas L."/>
            <person name="Gabaldon T."/>
        </authorList>
    </citation>
    <scope>NUCLEOTIDE SEQUENCE [LARGE SCALE GENOMIC DNA]</scope>
    <source>
        <strain evidence="1 2">PHI-1</strain>
    </source>
</reference>
<dbReference type="HOGENOM" id="CLU_3242337_0_0_1"/>
<keyword evidence="2" id="KW-1185">Reference proteome</keyword>
<evidence type="ECO:0000313" key="2">
    <source>
        <dbReference type="Proteomes" id="UP000030104"/>
    </source>
</evidence>
<dbReference type="EMBL" id="JQGA01000007">
    <property type="protein sequence ID" value="KGO78465.1"/>
    <property type="molecule type" value="Genomic_DNA"/>
</dbReference>
<accession>A0A0A2LQD4</accession>
<evidence type="ECO:0000313" key="1">
    <source>
        <dbReference type="EMBL" id="KGO78465.1"/>
    </source>
</evidence>
<sequence length="43" mass="5266">MNLKLVRTFHWFCKIMIEDVCRKCMLKWPASFWVIYFYSGNGC</sequence>
<gene>
    <name evidence="1" type="ORF">PITC_069280</name>
</gene>